<protein>
    <submittedName>
        <fullName evidence="2">Uncharacterized protein</fullName>
    </submittedName>
</protein>
<evidence type="ECO:0000256" key="1">
    <source>
        <dbReference type="SAM" id="SignalP"/>
    </source>
</evidence>
<feature type="non-terminal residue" evidence="2">
    <location>
        <position position="1"/>
    </location>
</feature>
<sequence length="154" mass="16233">ALPITNMTLPLLLLLLVASTQTLDVTVFNKCSEKIQVVFDGGLHIDSEGNSTAVAPNASYRRTVSSNSGTITSTGLPGNTTGGLTTAIFFNFFGPTFGIQIFKGYDYAMKVAPSSGRAIACSNSTCFGNIWGMNIPMETADGPPDGKYNVTFCT</sequence>
<reference evidence="2" key="1">
    <citation type="submission" date="2023-10" db="EMBL/GenBank/DDBJ databases">
        <title>Genome assembly of Pristionchus species.</title>
        <authorList>
            <person name="Yoshida K."/>
            <person name="Sommer R.J."/>
        </authorList>
    </citation>
    <scope>NUCLEOTIDE SEQUENCE</scope>
    <source>
        <strain evidence="2">RS0144</strain>
    </source>
</reference>
<accession>A0AAV5TG54</accession>
<feature type="signal peptide" evidence="1">
    <location>
        <begin position="1"/>
        <end position="22"/>
    </location>
</feature>
<dbReference type="Proteomes" id="UP001432027">
    <property type="component" value="Unassembled WGS sequence"/>
</dbReference>
<feature type="chain" id="PRO_5043461902" evidence="1">
    <location>
        <begin position="23"/>
        <end position="154"/>
    </location>
</feature>
<comment type="caution">
    <text evidence="2">The sequence shown here is derived from an EMBL/GenBank/DDBJ whole genome shotgun (WGS) entry which is preliminary data.</text>
</comment>
<keyword evidence="1" id="KW-0732">Signal</keyword>
<keyword evidence="3" id="KW-1185">Reference proteome</keyword>
<organism evidence="2 3">
    <name type="scientific">Pristionchus entomophagus</name>
    <dbReference type="NCBI Taxonomy" id="358040"/>
    <lineage>
        <taxon>Eukaryota</taxon>
        <taxon>Metazoa</taxon>
        <taxon>Ecdysozoa</taxon>
        <taxon>Nematoda</taxon>
        <taxon>Chromadorea</taxon>
        <taxon>Rhabditida</taxon>
        <taxon>Rhabditina</taxon>
        <taxon>Diplogasteromorpha</taxon>
        <taxon>Diplogasteroidea</taxon>
        <taxon>Neodiplogasteridae</taxon>
        <taxon>Pristionchus</taxon>
    </lineage>
</organism>
<dbReference type="InterPro" id="IPR037176">
    <property type="entry name" value="Osmotin/thaumatin-like_sf"/>
</dbReference>
<name>A0AAV5TG54_9BILA</name>
<dbReference type="AlphaFoldDB" id="A0AAV5TG54"/>
<gene>
    <name evidence="2" type="ORF">PENTCL1PPCAC_15109</name>
</gene>
<dbReference type="EMBL" id="BTSX01000004">
    <property type="protein sequence ID" value="GMS92934.1"/>
    <property type="molecule type" value="Genomic_DNA"/>
</dbReference>
<evidence type="ECO:0000313" key="2">
    <source>
        <dbReference type="EMBL" id="GMS92934.1"/>
    </source>
</evidence>
<evidence type="ECO:0000313" key="3">
    <source>
        <dbReference type="Proteomes" id="UP001432027"/>
    </source>
</evidence>
<dbReference type="SUPFAM" id="SSF49870">
    <property type="entry name" value="Osmotin, thaumatin-like protein"/>
    <property type="match status" value="1"/>
</dbReference>
<proteinExistence type="predicted"/>